<dbReference type="EnsemblMetazoa" id="AALFPA23_004093.R4891">
    <property type="protein sequence ID" value="AALFPA23_004093.P4891"/>
    <property type="gene ID" value="AALFPA23_004093"/>
</dbReference>
<feature type="chain" id="PRO_5045008673" description="Carboxypeptidase" evidence="7">
    <location>
        <begin position="17"/>
        <end position="439"/>
    </location>
</feature>
<dbReference type="PRINTS" id="PR00724">
    <property type="entry name" value="CRBOXYPTASEC"/>
</dbReference>
<evidence type="ECO:0000256" key="6">
    <source>
        <dbReference type="ARBA" id="ARBA00023180"/>
    </source>
</evidence>
<reference evidence="8" key="2">
    <citation type="submission" date="2025-05" db="UniProtKB">
        <authorList>
            <consortium name="EnsemblMetazoa"/>
        </authorList>
    </citation>
    <scope>IDENTIFICATION</scope>
    <source>
        <strain evidence="8">Foshan</strain>
    </source>
</reference>
<proteinExistence type="inferred from homology"/>
<keyword evidence="6" id="KW-0325">Glycoprotein</keyword>
<keyword evidence="2 7" id="KW-0121">Carboxypeptidase</keyword>
<keyword evidence="5 7" id="KW-0378">Hydrolase</keyword>
<evidence type="ECO:0000256" key="7">
    <source>
        <dbReference type="RuleBase" id="RU361156"/>
    </source>
</evidence>
<organism evidence="8 9">
    <name type="scientific">Aedes albopictus</name>
    <name type="common">Asian tiger mosquito</name>
    <name type="synonym">Stegomyia albopicta</name>
    <dbReference type="NCBI Taxonomy" id="7160"/>
    <lineage>
        <taxon>Eukaryota</taxon>
        <taxon>Metazoa</taxon>
        <taxon>Ecdysozoa</taxon>
        <taxon>Arthropoda</taxon>
        <taxon>Hexapoda</taxon>
        <taxon>Insecta</taxon>
        <taxon>Pterygota</taxon>
        <taxon>Neoptera</taxon>
        <taxon>Endopterygota</taxon>
        <taxon>Diptera</taxon>
        <taxon>Nematocera</taxon>
        <taxon>Culicoidea</taxon>
        <taxon>Culicidae</taxon>
        <taxon>Culicinae</taxon>
        <taxon>Aedini</taxon>
        <taxon>Aedes</taxon>
        <taxon>Stegomyia</taxon>
    </lineage>
</organism>
<dbReference type="InterPro" id="IPR029058">
    <property type="entry name" value="AB_hydrolase_fold"/>
</dbReference>
<feature type="signal peptide" evidence="7">
    <location>
        <begin position="1"/>
        <end position="16"/>
    </location>
</feature>
<dbReference type="PANTHER" id="PTHR11802">
    <property type="entry name" value="SERINE PROTEASE FAMILY S10 SERINE CARBOXYPEPTIDASE"/>
    <property type="match status" value="1"/>
</dbReference>
<keyword evidence="3 7" id="KW-0645">Protease</keyword>
<dbReference type="SUPFAM" id="SSF53474">
    <property type="entry name" value="alpha/beta-Hydrolases"/>
    <property type="match status" value="1"/>
</dbReference>
<evidence type="ECO:0000256" key="4">
    <source>
        <dbReference type="ARBA" id="ARBA00022729"/>
    </source>
</evidence>
<dbReference type="GeneID" id="109623333"/>
<dbReference type="InterPro" id="IPR018202">
    <property type="entry name" value="Ser_caboxypep_ser_AS"/>
</dbReference>
<dbReference type="Gene3D" id="3.40.50.1820">
    <property type="entry name" value="alpha/beta hydrolase"/>
    <property type="match status" value="1"/>
</dbReference>
<evidence type="ECO:0000256" key="1">
    <source>
        <dbReference type="ARBA" id="ARBA00009431"/>
    </source>
</evidence>
<dbReference type="InterPro" id="IPR001563">
    <property type="entry name" value="Peptidase_S10"/>
</dbReference>
<dbReference type="Proteomes" id="UP000069940">
    <property type="component" value="Unassembled WGS sequence"/>
</dbReference>
<protein>
    <recommendedName>
        <fullName evidence="7">Carboxypeptidase</fullName>
        <ecNumber evidence="7">3.4.16.-</ecNumber>
    </recommendedName>
</protein>
<sequence length="439" mass="49547">MLKYYIIILCIFQATGVQYHGFGPGQQDWGFVEVRQGAHMFWWLLYVAELSVDHYSERPIVIWLQGGPGGSSTGYGNFEEIGPVDLDLHERPHTWVKNCNVLFIDNPVGTGFSYVDDPSLLSSNNEQIAQDLVTLMKQFYDVFPEFRETPLHIFSESYGGKMAVQFAYQLDRAVKDRSIVSNLRSVALGAPWISPEDSIMSWGEFLLNLGFVDTKGHAVIQKAAESIQTLIRNNQTKAATDIWKNMQQVVTKEAIGIDCYNVLTPQKFASASLVKEVDEVLQYGVDDLHIVHATDNLHKLDQLMRGPVGTALGISSHVLWGSQKDMVFDALHEDFMKPTTKVVEKLLNDTDLNIIIYTGQLDLVVSTPGTVRWVEKLRWPGREGYLSAPREGIGYKGVLEGYEKCYDKLSMYWINRAGHMAPVDNHLAVQYILEKHVLV</sequence>
<dbReference type="EC" id="3.4.16.-" evidence="7"/>
<dbReference type="Pfam" id="PF00450">
    <property type="entry name" value="Peptidase_S10"/>
    <property type="match status" value="1"/>
</dbReference>
<keyword evidence="4 7" id="KW-0732">Signal</keyword>
<evidence type="ECO:0000313" key="9">
    <source>
        <dbReference type="Proteomes" id="UP000069940"/>
    </source>
</evidence>
<dbReference type="RefSeq" id="XP_019933431.3">
    <property type="nucleotide sequence ID" value="XM_020077872.3"/>
</dbReference>
<dbReference type="PANTHER" id="PTHR11802:SF3">
    <property type="entry name" value="RETINOID-INDUCIBLE SERINE CARBOXYPEPTIDASE"/>
    <property type="match status" value="1"/>
</dbReference>
<name>A0ABM1XYV0_AEDAL</name>
<accession>A0ABM1XYV0</accession>
<reference evidence="9" key="1">
    <citation type="journal article" date="2015" name="Proc. Natl. Acad. Sci. U.S.A.">
        <title>Genome sequence of the Asian Tiger mosquito, Aedes albopictus, reveals insights into its biology, genetics, and evolution.</title>
        <authorList>
            <person name="Chen X.G."/>
            <person name="Jiang X."/>
            <person name="Gu J."/>
            <person name="Xu M."/>
            <person name="Wu Y."/>
            <person name="Deng Y."/>
            <person name="Zhang C."/>
            <person name="Bonizzoni M."/>
            <person name="Dermauw W."/>
            <person name="Vontas J."/>
            <person name="Armbruster P."/>
            <person name="Huang X."/>
            <person name="Yang Y."/>
            <person name="Zhang H."/>
            <person name="He W."/>
            <person name="Peng H."/>
            <person name="Liu Y."/>
            <person name="Wu K."/>
            <person name="Chen J."/>
            <person name="Lirakis M."/>
            <person name="Topalis P."/>
            <person name="Van Leeuwen T."/>
            <person name="Hall A.B."/>
            <person name="Jiang X."/>
            <person name="Thorpe C."/>
            <person name="Mueller R.L."/>
            <person name="Sun C."/>
            <person name="Waterhouse R.M."/>
            <person name="Yan G."/>
            <person name="Tu Z.J."/>
            <person name="Fang X."/>
            <person name="James A.A."/>
        </authorList>
    </citation>
    <scope>NUCLEOTIDE SEQUENCE [LARGE SCALE GENOMIC DNA]</scope>
    <source>
        <strain evidence="9">Foshan</strain>
    </source>
</reference>
<evidence type="ECO:0000256" key="3">
    <source>
        <dbReference type="ARBA" id="ARBA00022670"/>
    </source>
</evidence>
<comment type="similarity">
    <text evidence="1 7">Belongs to the peptidase S10 family.</text>
</comment>
<keyword evidence="9" id="KW-1185">Reference proteome</keyword>
<evidence type="ECO:0000256" key="5">
    <source>
        <dbReference type="ARBA" id="ARBA00022801"/>
    </source>
</evidence>
<evidence type="ECO:0000256" key="2">
    <source>
        <dbReference type="ARBA" id="ARBA00022645"/>
    </source>
</evidence>
<evidence type="ECO:0000313" key="8">
    <source>
        <dbReference type="EnsemblMetazoa" id="AALFPA23_004093.P4891"/>
    </source>
</evidence>
<dbReference type="PROSITE" id="PS00131">
    <property type="entry name" value="CARBOXYPEPT_SER_SER"/>
    <property type="match status" value="1"/>
</dbReference>